<organism evidence="2 3">
    <name type="scientific">Actinocrispum wychmicini</name>
    <dbReference type="NCBI Taxonomy" id="1213861"/>
    <lineage>
        <taxon>Bacteria</taxon>
        <taxon>Bacillati</taxon>
        <taxon>Actinomycetota</taxon>
        <taxon>Actinomycetes</taxon>
        <taxon>Pseudonocardiales</taxon>
        <taxon>Pseudonocardiaceae</taxon>
        <taxon>Actinocrispum</taxon>
    </lineage>
</organism>
<keyword evidence="1" id="KW-1133">Transmembrane helix</keyword>
<proteinExistence type="predicted"/>
<name>A0A4R2IK19_9PSEU</name>
<comment type="caution">
    <text evidence="2">The sequence shown here is derived from an EMBL/GenBank/DDBJ whole genome shotgun (WGS) entry which is preliminary data.</text>
</comment>
<accession>A0A4R2IK19</accession>
<keyword evidence="1" id="KW-0472">Membrane</keyword>
<sequence length="186" mass="19162">MRLGLLGQAVGVFAVTNIDDIVLLAVFFGQAAGRYGRVVVGQYLGFVGILAVSVAGVLGARLLPDSALPYLGLLPLLLGLYTAWQAWRGGDGEMSAVGKAPTVVTVAAVTLANGGDNVGVYVPVFANGGTGQTVVYLVVFLVLVAVWCVAGRYLATRPAVTRAMTRWGHIVVPVVLIALGVGILVS</sequence>
<dbReference type="EMBL" id="SLWS01000025">
    <property type="protein sequence ID" value="TCO44179.1"/>
    <property type="molecule type" value="Genomic_DNA"/>
</dbReference>
<dbReference type="Proteomes" id="UP000295680">
    <property type="component" value="Unassembled WGS sequence"/>
</dbReference>
<dbReference type="RefSeq" id="WP_132126431.1">
    <property type="nucleotide sequence ID" value="NZ_SLWS01000025.1"/>
</dbReference>
<dbReference type="AlphaFoldDB" id="A0A4R2IK19"/>
<dbReference type="InterPro" id="IPR004676">
    <property type="entry name" value="Cd-R_transporter"/>
</dbReference>
<keyword evidence="3" id="KW-1185">Reference proteome</keyword>
<feature type="transmembrane region" description="Helical" evidence="1">
    <location>
        <begin position="40"/>
        <end position="61"/>
    </location>
</feature>
<evidence type="ECO:0000313" key="2">
    <source>
        <dbReference type="EMBL" id="TCO44179.1"/>
    </source>
</evidence>
<feature type="transmembrane region" description="Helical" evidence="1">
    <location>
        <begin position="6"/>
        <end position="28"/>
    </location>
</feature>
<evidence type="ECO:0000313" key="3">
    <source>
        <dbReference type="Proteomes" id="UP000295680"/>
    </source>
</evidence>
<reference evidence="2 3" key="1">
    <citation type="submission" date="2019-03" db="EMBL/GenBank/DDBJ databases">
        <title>Genomic Encyclopedia of Type Strains, Phase IV (KMG-IV): sequencing the most valuable type-strain genomes for metagenomic binning, comparative biology and taxonomic classification.</title>
        <authorList>
            <person name="Goeker M."/>
        </authorList>
    </citation>
    <scope>NUCLEOTIDE SEQUENCE [LARGE SCALE GENOMIC DNA]</scope>
    <source>
        <strain evidence="2 3">DSM 45934</strain>
    </source>
</reference>
<feature type="transmembrane region" description="Helical" evidence="1">
    <location>
        <begin position="67"/>
        <end position="84"/>
    </location>
</feature>
<keyword evidence="1" id="KW-0812">Transmembrane</keyword>
<dbReference type="Pfam" id="PF03596">
    <property type="entry name" value="Cad"/>
    <property type="match status" value="1"/>
</dbReference>
<gene>
    <name evidence="2" type="ORF">EV192_1252</name>
</gene>
<protein>
    <submittedName>
        <fullName evidence="2">Cadmium resistance protein CadD (Predicted permease)</fullName>
    </submittedName>
</protein>
<dbReference type="OrthoDB" id="7995400at2"/>
<evidence type="ECO:0000256" key="1">
    <source>
        <dbReference type="SAM" id="Phobius"/>
    </source>
</evidence>
<feature type="transmembrane region" description="Helical" evidence="1">
    <location>
        <begin position="134"/>
        <end position="155"/>
    </location>
</feature>
<feature type="transmembrane region" description="Helical" evidence="1">
    <location>
        <begin position="167"/>
        <end position="185"/>
    </location>
</feature>